<dbReference type="Pfam" id="PF01148">
    <property type="entry name" value="CTP_transf_1"/>
    <property type="match status" value="1"/>
</dbReference>
<dbReference type="GO" id="GO:0004605">
    <property type="term" value="F:phosphatidate cytidylyltransferase activity"/>
    <property type="evidence" value="ECO:0007669"/>
    <property type="project" value="UniProtKB-EC"/>
</dbReference>
<evidence type="ECO:0000256" key="17">
    <source>
        <dbReference type="ARBA" id="ARBA00023264"/>
    </source>
</evidence>
<gene>
    <name evidence="20" type="primary">cdsA</name>
    <name evidence="20" type="ORF">AKA01nite_05230</name>
</gene>
<evidence type="ECO:0000313" key="21">
    <source>
        <dbReference type="Proteomes" id="UP000321662"/>
    </source>
</evidence>
<evidence type="ECO:0000256" key="13">
    <source>
        <dbReference type="ARBA" id="ARBA00022989"/>
    </source>
</evidence>
<organism evidence="20 21">
    <name type="scientific">Alkalibacterium kapii</name>
    <dbReference type="NCBI Taxonomy" id="426704"/>
    <lineage>
        <taxon>Bacteria</taxon>
        <taxon>Bacillati</taxon>
        <taxon>Bacillota</taxon>
        <taxon>Bacilli</taxon>
        <taxon>Lactobacillales</taxon>
        <taxon>Carnobacteriaceae</taxon>
        <taxon>Alkalibacterium</taxon>
    </lineage>
</organism>
<keyword evidence="8" id="KW-1003">Cell membrane</keyword>
<keyword evidence="14" id="KW-0443">Lipid metabolism</keyword>
<feature type="transmembrane region" description="Helical" evidence="19">
    <location>
        <begin position="105"/>
        <end position="124"/>
    </location>
</feature>
<evidence type="ECO:0000256" key="4">
    <source>
        <dbReference type="ARBA" id="ARBA00005189"/>
    </source>
</evidence>
<evidence type="ECO:0000256" key="8">
    <source>
        <dbReference type="ARBA" id="ARBA00022475"/>
    </source>
</evidence>
<evidence type="ECO:0000256" key="2">
    <source>
        <dbReference type="ARBA" id="ARBA00004651"/>
    </source>
</evidence>
<dbReference type="GO" id="GO:0005886">
    <property type="term" value="C:plasma membrane"/>
    <property type="evidence" value="ECO:0007669"/>
    <property type="project" value="UniProtKB-SubCell"/>
</dbReference>
<reference evidence="20 21" key="1">
    <citation type="submission" date="2019-07" db="EMBL/GenBank/DDBJ databases">
        <title>Whole genome shotgun sequence of Alkalibacterium kapii NBRC 103247.</title>
        <authorList>
            <person name="Hosoyama A."/>
            <person name="Uohara A."/>
            <person name="Ohji S."/>
            <person name="Ichikawa N."/>
        </authorList>
    </citation>
    <scope>NUCLEOTIDE SEQUENCE [LARGE SCALE GENOMIC DNA]</scope>
    <source>
        <strain evidence="20 21">NBRC 103247</strain>
    </source>
</reference>
<dbReference type="UniPathway" id="UPA00557">
    <property type="reaction ID" value="UER00614"/>
</dbReference>
<sequence>MFTRVITALIAVAVFIPLIWIGSWPLVIGMAVLAVIGLSEFLHMKKIKLISFPSVFSLTSVFIMVLSVYFPLLSAVDVFSRIIVLTMVLLFLYSLAFLKIKTKDIAEIILMMIYIGIGFYALVALRVTNFSLLALILLVIWATDSGAYLIGRKIGKTKLAPMISPNKTVEGALGGTVLASVLAFIYLLYFPQSQSLFSTFFLMVVISVTGQIGDLLESKLKREYDTKDSGNILPGHGGILDRFDSLLLVLNVLFILGVV</sequence>
<evidence type="ECO:0000256" key="11">
    <source>
        <dbReference type="ARBA" id="ARBA00022692"/>
    </source>
</evidence>
<evidence type="ECO:0000313" key="20">
    <source>
        <dbReference type="EMBL" id="GEK90901.1"/>
    </source>
</evidence>
<evidence type="ECO:0000256" key="19">
    <source>
        <dbReference type="SAM" id="Phobius"/>
    </source>
</evidence>
<comment type="pathway">
    <text evidence="4">Lipid metabolism.</text>
</comment>
<evidence type="ECO:0000256" key="1">
    <source>
        <dbReference type="ARBA" id="ARBA00001698"/>
    </source>
</evidence>
<comment type="caution">
    <text evidence="20">The sequence shown here is derived from an EMBL/GenBank/DDBJ whole genome shotgun (WGS) entry which is preliminary data.</text>
</comment>
<evidence type="ECO:0000256" key="3">
    <source>
        <dbReference type="ARBA" id="ARBA00005119"/>
    </source>
</evidence>
<dbReference type="OrthoDB" id="9799199at2"/>
<dbReference type="PROSITE" id="PS01315">
    <property type="entry name" value="CDS"/>
    <property type="match status" value="1"/>
</dbReference>
<keyword evidence="9" id="KW-0444">Lipid biosynthesis</keyword>
<evidence type="ECO:0000256" key="15">
    <source>
        <dbReference type="ARBA" id="ARBA00023136"/>
    </source>
</evidence>
<feature type="transmembrane region" description="Helical" evidence="19">
    <location>
        <begin position="6"/>
        <end position="38"/>
    </location>
</feature>
<feature type="transmembrane region" description="Helical" evidence="19">
    <location>
        <begin position="171"/>
        <end position="190"/>
    </location>
</feature>
<accession>A0A511AUX8</accession>
<evidence type="ECO:0000256" key="10">
    <source>
        <dbReference type="ARBA" id="ARBA00022679"/>
    </source>
</evidence>
<name>A0A511AUX8_9LACT</name>
<keyword evidence="10 18" id="KW-0808">Transferase</keyword>
<dbReference type="RefSeq" id="WP_146923513.1">
    <property type="nucleotide sequence ID" value="NZ_BJUY01000004.1"/>
</dbReference>
<feature type="transmembrane region" description="Helical" evidence="19">
    <location>
        <begin position="78"/>
        <end position="98"/>
    </location>
</feature>
<evidence type="ECO:0000256" key="5">
    <source>
        <dbReference type="ARBA" id="ARBA00010185"/>
    </source>
</evidence>
<dbReference type="Proteomes" id="UP000321662">
    <property type="component" value="Unassembled WGS sequence"/>
</dbReference>
<dbReference type="GO" id="GO:0016024">
    <property type="term" value="P:CDP-diacylglycerol biosynthetic process"/>
    <property type="evidence" value="ECO:0007669"/>
    <property type="project" value="UniProtKB-UniPathway"/>
</dbReference>
<comment type="catalytic activity">
    <reaction evidence="1 18">
        <text>a 1,2-diacyl-sn-glycero-3-phosphate + CTP + H(+) = a CDP-1,2-diacyl-sn-glycerol + diphosphate</text>
        <dbReference type="Rhea" id="RHEA:16229"/>
        <dbReference type="ChEBI" id="CHEBI:15378"/>
        <dbReference type="ChEBI" id="CHEBI:33019"/>
        <dbReference type="ChEBI" id="CHEBI:37563"/>
        <dbReference type="ChEBI" id="CHEBI:58332"/>
        <dbReference type="ChEBI" id="CHEBI:58608"/>
        <dbReference type="EC" id="2.7.7.41"/>
    </reaction>
</comment>
<evidence type="ECO:0000256" key="12">
    <source>
        <dbReference type="ARBA" id="ARBA00022695"/>
    </source>
</evidence>
<dbReference type="InterPro" id="IPR000374">
    <property type="entry name" value="PC_trans"/>
</dbReference>
<evidence type="ECO:0000256" key="6">
    <source>
        <dbReference type="ARBA" id="ARBA00012487"/>
    </source>
</evidence>
<keyword evidence="16" id="KW-0594">Phospholipid biosynthesis</keyword>
<dbReference type="EC" id="2.7.7.41" evidence="6 18"/>
<keyword evidence="15 19" id="KW-0472">Membrane</keyword>
<keyword evidence="12 18" id="KW-0548">Nucleotidyltransferase</keyword>
<comment type="subcellular location">
    <subcellularLocation>
        <location evidence="2">Cell membrane</location>
        <topology evidence="2">Multi-pass membrane protein</topology>
    </subcellularLocation>
</comment>
<comment type="pathway">
    <text evidence="3 18">Phospholipid metabolism; CDP-diacylglycerol biosynthesis; CDP-diacylglycerol from sn-glycerol 3-phosphate: step 3/3.</text>
</comment>
<dbReference type="PANTHER" id="PTHR46382">
    <property type="entry name" value="PHOSPHATIDATE CYTIDYLYLTRANSFERASE"/>
    <property type="match status" value="1"/>
</dbReference>
<dbReference type="EMBL" id="BJUY01000004">
    <property type="protein sequence ID" value="GEK90901.1"/>
    <property type="molecule type" value="Genomic_DNA"/>
</dbReference>
<proteinExistence type="inferred from homology"/>
<dbReference type="PANTHER" id="PTHR46382:SF1">
    <property type="entry name" value="PHOSPHATIDATE CYTIDYLYLTRANSFERASE"/>
    <property type="match status" value="1"/>
</dbReference>
<evidence type="ECO:0000256" key="18">
    <source>
        <dbReference type="RuleBase" id="RU003938"/>
    </source>
</evidence>
<keyword evidence="21" id="KW-1185">Reference proteome</keyword>
<feature type="transmembrane region" description="Helical" evidence="19">
    <location>
        <begin position="196"/>
        <end position="216"/>
    </location>
</feature>
<keyword evidence="17" id="KW-1208">Phospholipid metabolism</keyword>
<protein>
    <recommendedName>
        <fullName evidence="7 18">Phosphatidate cytidylyltransferase</fullName>
        <ecNumber evidence="6 18">2.7.7.41</ecNumber>
    </recommendedName>
</protein>
<evidence type="ECO:0000256" key="14">
    <source>
        <dbReference type="ARBA" id="ARBA00023098"/>
    </source>
</evidence>
<dbReference type="AlphaFoldDB" id="A0A511AUX8"/>
<evidence type="ECO:0000256" key="7">
    <source>
        <dbReference type="ARBA" id="ARBA00019373"/>
    </source>
</evidence>
<evidence type="ECO:0000256" key="9">
    <source>
        <dbReference type="ARBA" id="ARBA00022516"/>
    </source>
</evidence>
<feature type="transmembrane region" description="Helical" evidence="19">
    <location>
        <begin position="130"/>
        <end position="150"/>
    </location>
</feature>
<evidence type="ECO:0000256" key="16">
    <source>
        <dbReference type="ARBA" id="ARBA00023209"/>
    </source>
</evidence>
<comment type="similarity">
    <text evidence="5 18">Belongs to the CDS family.</text>
</comment>
<feature type="transmembrane region" description="Helical" evidence="19">
    <location>
        <begin position="50"/>
        <end position="72"/>
    </location>
</feature>
<keyword evidence="11 18" id="KW-0812">Transmembrane</keyword>
<keyword evidence="13 19" id="KW-1133">Transmembrane helix</keyword>